<proteinExistence type="predicted"/>
<evidence type="ECO:0000259" key="1">
    <source>
        <dbReference type="Pfam" id="PF24626"/>
    </source>
</evidence>
<evidence type="ECO:0000313" key="3">
    <source>
        <dbReference type="Proteomes" id="UP001234989"/>
    </source>
</evidence>
<dbReference type="SUPFAM" id="SSF56672">
    <property type="entry name" value="DNA/RNA polymerases"/>
    <property type="match status" value="1"/>
</dbReference>
<keyword evidence="3" id="KW-1185">Reference proteome</keyword>
<dbReference type="AlphaFoldDB" id="A0AAF0PVL9"/>
<dbReference type="PANTHER" id="PTHR46148">
    <property type="entry name" value="CHROMO DOMAIN-CONTAINING PROTEIN"/>
    <property type="match status" value="1"/>
</dbReference>
<dbReference type="PANTHER" id="PTHR46148:SF57">
    <property type="entry name" value="OS12G0499874 PROTEIN"/>
    <property type="match status" value="1"/>
</dbReference>
<gene>
    <name evidence="2" type="ORF">MTR67_002831</name>
</gene>
<dbReference type="InterPro" id="IPR043502">
    <property type="entry name" value="DNA/RNA_pol_sf"/>
</dbReference>
<protein>
    <recommendedName>
        <fullName evidence="1">Tf2-1-like SH3-like domain-containing protein</fullName>
    </recommendedName>
</protein>
<feature type="domain" description="Tf2-1-like SH3-like" evidence="1">
    <location>
        <begin position="4"/>
        <end position="55"/>
    </location>
</feature>
<reference evidence="2" key="1">
    <citation type="submission" date="2023-08" db="EMBL/GenBank/DDBJ databases">
        <title>A de novo genome assembly of Solanum verrucosum Schlechtendal, a Mexican diploid species geographically isolated from the other diploid A-genome species in potato relatives.</title>
        <authorList>
            <person name="Hosaka K."/>
        </authorList>
    </citation>
    <scope>NUCLEOTIDE SEQUENCE</scope>
    <source>
        <tissue evidence="2">Young leaves</tissue>
    </source>
</reference>
<dbReference type="CDD" id="cd00303">
    <property type="entry name" value="retropepsin_like"/>
    <property type="match status" value="1"/>
</dbReference>
<evidence type="ECO:0000313" key="2">
    <source>
        <dbReference type="EMBL" id="WMV09446.1"/>
    </source>
</evidence>
<accession>A0AAF0PVL9</accession>
<dbReference type="InterPro" id="IPR056924">
    <property type="entry name" value="SH3_Tf2-1"/>
</dbReference>
<dbReference type="EMBL" id="CP133612">
    <property type="protein sequence ID" value="WMV09446.1"/>
    <property type="molecule type" value="Genomic_DNA"/>
</dbReference>
<dbReference type="Proteomes" id="UP001234989">
    <property type="component" value="Chromosome 1"/>
</dbReference>
<sequence>MKRVMRFGKKGKLSPRYVGPYQILKCIGKVAYEVDLPNELGLVHSVFHVSMLKKCIGEPVIRISIQGPVNPVEHSESVDVVTGMMKVFTLDVYVFLDPRASLSLVTPYAANNFDVLPEKLCEPFYISTPVGESILAERVYCDCVISINHKNTMADLVELDMVDFDAFLVWTGFMPVMPTLIVELELLVSIVKEFPKVFRDDLPGVPPEREIDFGIDLLPNTRPISIPPYRMAPAELKELKEQ</sequence>
<name>A0AAF0PVL9_SOLVR</name>
<organism evidence="2 3">
    <name type="scientific">Solanum verrucosum</name>
    <dbReference type="NCBI Taxonomy" id="315347"/>
    <lineage>
        <taxon>Eukaryota</taxon>
        <taxon>Viridiplantae</taxon>
        <taxon>Streptophyta</taxon>
        <taxon>Embryophyta</taxon>
        <taxon>Tracheophyta</taxon>
        <taxon>Spermatophyta</taxon>
        <taxon>Magnoliopsida</taxon>
        <taxon>eudicotyledons</taxon>
        <taxon>Gunneridae</taxon>
        <taxon>Pentapetalae</taxon>
        <taxon>asterids</taxon>
        <taxon>lamiids</taxon>
        <taxon>Solanales</taxon>
        <taxon>Solanaceae</taxon>
        <taxon>Solanoideae</taxon>
        <taxon>Solaneae</taxon>
        <taxon>Solanum</taxon>
    </lineage>
</organism>
<dbReference type="Pfam" id="PF08284">
    <property type="entry name" value="RVP_2"/>
    <property type="match status" value="1"/>
</dbReference>
<dbReference type="Pfam" id="PF24626">
    <property type="entry name" value="SH3_Tf2-1"/>
    <property type="match status" value="1"/>
</dbReference>